<gene>
    <name evidence="2" type="ORF">BUE93_09785</name>
</gene>
<dbReference type="InterPro" id="IPR018060">
    <property type="entry name" value="HTH_AraC"/>
</dbReference>
<organism evidence="2 3">
    <name type="scientific">Chromobacterium amazonense</name>
    <dbReference type="NCBI Taxonomy" id="1382803"/>
    <lineage>
        <taxon>Bacteria</taxon>
        <taxon>Pseudomonadati</taxon>
        <taxon>Pseudomonadota</taxon>
        <taxon>Betaproteobacteria</taxon>
        <taxon>Neisseriales</taxon>
        <taxon>Chromobacteriaceae</taxon>
        <taxon>Chromobacterium</taxon>
    </lineage>
</organism>
<feature type="domain" description="HTH araC/xylS-type" evidence="1">
    <location>
        <begin position="219"/>
        <end position="296"/>
    </location>
</feature>
<dbReference type="GO" id="GO:0043565">
    <property type="term" value="F:sequence-specific DNA binding"/>
    <property type="evidence" value="ECO:0007669"/>
    <property type="project" value="InterPro"/>
</dbReference>
<accession>A0A2S9X4G7</accession>
<dbReference type="GO" id="GO:0003700">
    <property type="term" value="F:DNA-binding transcription factor activity"/>
    <property type="evidence" value="ECO:0007669"/>
    <property type="project" value="InterPro"/>
</dbReference>
<proteinExistence type="predicted"/>
<comment type="caution">
    <text evidence="2">The sequence shown here is derived from an EMBL/GenBank/DDBJ whole genome shotgun (WGS) entry which is preliminary data.</text>
</comment>
<name>A0A2S9X4G7_9NEIS</name>
<dbReference type="PROSITE" id="PS01124">
    <property type="entry name" value="HTH_ARAC_FAMILY_2"/>
    <property type="match status" value="1"/>
</dbReference>
<evidence type="ECO:0000313" key="2">
    <source>
        <dbReference type="EMBL" id="PRP70576.1"/>
    </source>
</evidence>
<dbReference type="EMBL" id="MTBD01000025">
    <property type="protein sequence ID" value="PRP70576.1"/>
    <property type="molecule type" value="Genomic_DNA"/>
</dbReference>
<reference evidence="2 3" key="1">
    <citation type="submission" date="2017-01" db="EMBL/GenBank/DDBJ databases">
        <title>New insights into the genetic diversity of Chromobacterium isolated from tropical freshwater lake.</title>
        <authorList>
            <person name="Santos A.B."/>
            <person name="Nascimento A.M."/>
            <person name="Da Silva P.C."/>
        </authorList>
    </citation>
    <scope>NUCLEOTIDE SEQUENCE [LARGE SCALE GENOMIC DNA]</scope>
    <source>
        <strain evidence="2 3">56AF</strain>
    </source>
</reference>
<dbReference type="Gene3D" id="1.10.10.60">
    <property type="entry name" value="Homeodomain-like"/>
    <property type="match status" value="1"/>
</dbReference>
<dbReference type="Proteomes" id="UP000239469">
    <property type="component" value="Unassembled WGS sequence"/>
</dbReference>
<sequence>MTFDSHLRHAACTPPQARAALAHGARDRDCLLPIPPDLRGALAAIVRRDTRGLMLSDAQRLSHFPASPLLSLSWFQEMPSGIVMASPQGYAWQPFETQAVLSGSQSQPLASWSPSNGRGIMLCFTADIARQLFDVDVVRLRDRIVPALDALGSEWHPFLEAMQQANSDVETLAALEAHLAPCWRKRQSQVSPAGSLRQLGRRWVGSLAQQARQWGLTHSQRQVERRIKAHSGRSLREWQTLVKTEGVFFSARERHASGQALDWADLALQEGFVDQAHLSRASKRITGFAPGEFARRFVEDESFWLYRLWV</sequence>
<evidence type="ECO:0000259" key="1">
    <source>
        <dbReference type="PROSITE" id="PS01124"/>
    </source>
</evidence>
<dbReference type="AlphaFoldDB" id="A0A2S9X4G7"/>
<protein>
    <submittedName>
        <fullName evidence="2">AraC family transcriptional regulator</fullName>
    </submittedName>
</protein>
<evidence type="ECO:0000313" key="3">
    <source>
        <dbReference type="Proteomes" id="UP000239469"/>
    </source>
</evidence>